<dbReference type="Proteomes" id="UP001186944">
    <property type="component" value="Unassembled WGS sequence"/>
</dbReference>
<reference evidence="2" key="1">
    <citation type="submission" date="2019-08" db="EMBL/GenBank/DDBJ databases">
        <title>The improved chromosome-level genome for the pearl oyster Pinctada fucata martensii using PacBio sequencing and Hi-C.</title>
        <authorList>
            <person name="Zheng Z."/>
        </authorList>
    </citation>
    <scope>NUCLEOTIDE SEQUENCE</scope>
    <source>
        <strain evidence="2">ZZ-2019</strain>
        <tissue evidence="2">Adductor muscle</tissue>
    </source>
</reference>
<dbReference type="PROSITE" id="PS50871">
    <property type="entry name" value="C1Q"/>
    <property type="match status" value="1"/>
</dbReference>
<keyword evidence="3" id="KW-1185">Reference proteome</keyword>
<evidence type="ECO:0000313" key="3">
    <source>
        <dbReference type="Proteomes" id="UP001186944"/>
    </source>
</evidence>
<accession>A0AA88XLA1</accession>
<evidence type="ECO:0000259" key="1">
    <source>
        <dbReference type="PROSITE" id="PS50871"/>
    </source>
</evidence>
<comment type="caution">
    <text evidence="2">The sequence shown here is derived from an EMBL/GenBank/DDBJ whole genome shotgun (WGS) entry which is preliminary data.</text>
</comment>
<evidence type="ECO:0000313" key="2">
    <source>
        <dbReference type="EMBL" id="KAK3087451.1"/>
    </source>
</evidence>
<sequence>MVYTSVTATIVVGGGGTFGGNIVKNDHILVILDANGSGISSGHYNSATALTTIYLQSGDKLWIKGRWDSPHVLLGGGYSTFSVWMI</sequence>
<feature type="domain" description="C1q" evidence="1">
    <location>
        <begin position="1"/>
        <end position="86"/>
    </location>
</feature>
<dbReference type="InterPro" id="IPR001073">
    <property type="entry name" value="C1q_dom"/>
</dbReference>
<proteinExistence type="predicted"/>
<name>A0AA88XLA1_PINIB</name>
<dbReference type="Gene3D" id="2.60.120.40">
    <property type="match status" value="1"/>
</dbReference>
<dbReference type="EMBL" id="VSWD01000011">
    <property type="protein sequence ID" value="KAK3087451.1"/>
    <property type="molecule type" value="Genomic_DNA"/>
</dbReference>
<dbReference type="InterPro" id="IPR008983">
    <property type="entry name" value="Tumour_necrosis_fac-like_dom"/>
</dbReference>
<dbReference type="SUPFAM" id="SSF49842">
    <property type="entry name" value="TNF-like"/>
    <property type="match status" value="1"/>
</dbReference>
<organism evidence="2 3">
    <name type="scientific">Pinctada imbricata</name>
    <name type="common">Atlantic pearl-oyster</name>
    <name type="synonym">Pinctada martensii</name>
    <dbReference type="NCBI Taxonomy" id="66713"/>
    <lineage>
        <taxon>Eukaryota</taxon>
        <taxon>Metazoa</taxon>
        <taxon>Spiralia</taxon>
        <taxon>Lophotrochozoa</taxon>
        <taxon>Mollusca</taxon>
        <taxon>Bivalvia</taxon>
        <taxon>Autobranchia</taxon>
        <taxon>Pteriomorphia</taxon>
        <taxon>Pterioida</taxon>
        <taxon>Pterioidea</taxon>
        <taxon>Pteriidae</taxon>
        <taxon>Pinctada</taxon>
    </lineage>
</organism>
<protein>
    <recommendedName>
        <fullName evidence="1">C1q domain-containing protein</fullName>
    </recommendedName>
</protein>
<dbReference type="AlphaFoldDB" id="A0AA88XLA1"/>
<gene>
    <name evidence="2" type="ORF">FSP39_006032</name>
</gene>